<dbReference type="InterPro" id="IPR010982">
    <property type="entry name" value="Lambda_DNA-bd_dom_sf"/>
</dbReference>
<dbReference type="SMART" id="SM00530">
    <property type="entry name" value="HTH_XRE"/>
    <property type="match status" value="1"/>
</dbReference>
<dbReference type="AlphaFoldDB" id="A0AB33KS49"/>
<organism evidence="2">
    <name type="scientific">Streptomyces sp. CMC78</name>
    <dbReference type="NCBI Taxonomy" id="3231512"/>
    <lineage>
        <taxon>Bacteria</taxon>
        <taxon>Bacillati</taxon>
        <taxon>Actinomycetota</taxon>
        <taxon>Actinomycetes</taxon>
        <taxon>Kitasatosporales</taxon>
        <taxon>Streptomycetaceae</taxon>
        <taxon>Streptomyces</taxon>
    </lineage>
</organism>
<dbReference type="Gene3D" id="1.10.260.40">
    <property type="entry name" value="lambda repressor-like DNA-binding domains"/>
    <property type="match status" value="1"/>
</dbReference>
<protein>
    <submittedName>
        <fullName evidence="2">Helix-turn-helix transcriptional regulator</fullName>
    </submittedName>
</protein>
<sequence>MGIWEGTLVNIKELNPEASPQAAFGARLRSMREERGWIQDQVADMVGCSGRHVSAIETGRKPATLPFARKADRLFDLIGSSESFERQWQEMKHGNLLEGFPEYVGYEGRAVEIRLFEVGLIPGLLQTPEYARAVAYGDVQRGSITPEQADERVSFLAQRQAALVRTRPPMVFVVMDESCLHQAVGGPEVMDAQLQRLQEMATLYNWIIQVSPFSLGARRAFDLPVNLLTMADRSIVAYAESQAQGHVERETSFVVPLLTSYHQFQSEALSKAASVAKISQLRKGTP</sequence>
<feature type="domain" description="HTH cro/C1-type" evidence="1">
    <location>
        <begin position="28"/>
        <end position="84"/>
    </location>
</feature>
<dbReference type="InterPro" id="IPR001387">
    <property type="entry name" value="Cro/C1-type_HTH"/>
</dbReference>
<dbReference type="SUPFAM" id="SSF47413">
    <property type="entry name" value="lambda repressor-like DNA-binding domains"/>
    <property type="match status" value="1"/>
</dbReference>
<evidence type="ECO:0000313" key="2">
    <source>
        <dbReference type="EMBL" id="BFP55417.1"/>
    </source>
</evidence>
<dbReference type="InterPro" id="IPR043917">
    <property type="entry name" value="DUF5753"/>
</dbReference>
<dbReference type="PROSITE" id="PS50943">
    <property type="entry name" value="HTH_CROC1"/>
    <property type="match status" value="1"/>
</dbReference>
<gene>
    <name evidence="2" type="ORF">SCMC78_52240</name>
</gene>
<dbReference type="GO" id="GO:0003677">
    <property type="term" value="F:DNA binding"/>
    <property type="evidence" value="ECO:0007669"/>
    <property type="project" value="InterPro"/>
</dbReference>
<dbReference type="Pfam" id="PF13560">
    <property type="entry name" value="HTH_31"/>
    <property type="match status" value="1"/>
</dbReference>
<evidence type="ECO:0000259" key="1">
    <source>
        <dbReference type="PROSITE" id="PS50943"/>
    </source>
</evidence>
<dbReference type="EMBL" id="AP035884">
    <property type="protein sequence ID" value="BFP55417.1"/>
    <property type="molecule type" value="Genomic_DNA"/>
</dbReference>
<proteinExistence type="predicted"/>
<dbReference type="KEGG" id="stcm:SCMC78_52240"/>
<dbReference type="Pfam" id="PF19054">
    <property type="entry name" value="DUF5753"/>
    <property type="match status" value="1"/>
</dbReference>
<accession>A0AB33KS49</accession>
<name>A0AB33KS49_9ACTN</name>
<reference evidence="2" key="1">
    <citation type="submission" date="2024-07" db="EMBL/GenBank/DDBJ databases">
        <title>Complete genome sequences of cellulolytic bacteria, Kitasatospora sp. CMC57 and Streptomyces sp. CMC78, isolated from Japanese agricultural soil.</title>
        <authorList>
            <person name="Hashimoto T."/>
            <person name="Ito M."/>
            <person name="Iwamoto M."/>
            <person name="Fukahori D."/>
            <person name="Shoda T."/>
            <person name="Sakoda M."/>
            <person name="Morohoshi T."/>
            <person name="Mitsuboshi M."/>
            <person name="Nishizawa T."/>
        </authorList>
    </citation>
    <scope>NUCLEOTIDE SEQUENCE</scope>
    <source>
        <strain evidence="2">CMC78</strain>
    </source>
</reference>
<dbReference type="CDD" id="cd00093">
    <property type="entry name" value="HTH_XRE"/>
    <property type="match status" value="1"/>
</dbReference>